<dbReference type="PANTHER" id="PTHR46652:SF3">
    <property type="entry name" value="LEUCINE-RICH REPEAT-CONTAINING PROTEIN 9"/>
    <property type="match status" value="1"/>
</dbReference>
<comment type="caution">
    <text evidence="3">The sequence shown here is derived from an EMBL/GenBank/DDBJ whole genome shotgun (WGS) entry which is preliminary data.</text>
</comment>
<organism evidence="3">
    <name type="scientific">Hexamita inflata</name>
    <dbReference type="NCBI Taxonomy" id="28002"/>
    <lineage>
        <taxon>Eukaryota</taxon>
        <taxon>Metamonada</taxon>
        <taxon>Diplomonadida</taxon>
        <taxon>Hexamitidae</taxon>
        <taxon>Hexamitinae</taxon>
        <taxon>Hexamita</taxon>
    </lineage>
</organism>
<dbReference type="SUPFAM" id="SSF52058">
    <property type="entry name" value="L domain-like"/>
    <property type="match status" value="1"/>
</dbReference>
<keyword evidence="1" id="KW-0433">Leucine-rich repeat</keyword>
<dbReference type="InterPro" id="IPR025875">
    <property type="entry name" value="Leu-rich_rpt_4"/>
</dbReference>
<reference evidence="4 5" key="2">
    <citation type="submission" date="2024-07" db="EMBL/GenBank/DDBJ databases">
        <authorList>
            <person name="Akdeniz Z."/>
        </authorList>
    </citation>
    <scope>NUCLEOTIDE SEQUENCE [LARGE SCALE GENOMIC DNA]</scope>
</reference>
<dbReference type="InterPro" id="IPR001611">
    <property type="entry name" value="Leu-rich_rpt"/>
</dbReference>
<proteinExistence type="predicted"/>
<reference evidence="3" key="1">
    <citation type="submission" date="2023-06" db="EMBL/GenBank/DDBJ databases">
        <authorList>
            <person name="Kurt Z."/>
        </authorList>
    </citation>
    <scope>NUCLEOTIDE SEQUENCE</scope>
</reference>
<gene>
    <name evidence="4" type="ORF">HINF_LOCUS53560</name>
    <name evidence="3" type="ORF">HINF_LOCUS60203</name>
</gene>
<evidence type="ECO:0000313" key="4">
    <source>
        <dbReference type="EMBL" id="CAL6068555.1"/>
    </source>
</evidence>
<evidence type="ECO:0000313" key="5">
    <source>
        <dbReference type="Proteomes" id="UP001642409"/>
    </source>
</evidence>
<dbReference type="Proteomes" id="UP001642409">
    <property type="component" value="Unassembled WGS sequence"/>
</dbReference>
<sequence length="801" mass="93545">MKASMQLVHKYLLHTSMVTSKKNVEIWRAFQINQTRIRQILNDTIYNDDIRQRDVKSEDLLKTIGLGTQKYAINLQLMKLECLTKNGRKYIQVFVMVIFKQYQINLKKKLIQIMTVLNLMKKDLKTPTMNTLITQNKPLNVNSHQPQLQINRCNNFIQDFEPIAKHKFANKNWVRQQNVPTEVDFMNAFNCNQYEVSKLINKNREKKEMSDNKYMLIKKYENDVKNTCLKINGEQKLNNLQFTDVLKLTELEAVNSQTIDFAEDQVPTLLLKLKLNNCVFKNTSQGLNQITGIYQMEQLIELDLSFNKIRDVSEIGNLTNLKKLFLQNNDIYRINELRNLTKLTHVNLSNNKIIFSEPLNQLKIQFLLIDHNIVADKVALKNQQNPQLIDYKIFMGPNSNDDQVNELSTLVSQYFNYNLQMFQKYSTVVKNYELQISDDNILTDFDFTSEIQATNISISNCKNFKLPKVFSDSVDVKLHCIPIQITSLTINNCGITDLTGIINMKQLQTLILVSNSQISCIKPVFSLSQITSLTINNTTITSIAGIENMKQLQYLDLRHNCIISCEPLKHLVKLQILLIDNNCIQDLEFITALPNYKLDWIYYQKTPTNSDIQNYQQLFNIGAEFTKHFELKLLKTKELIRTGEQSYDEKMVLKYQNKISWNRLEIKEDAELKDFKFVEKFNITSLYIYNCSNVRFWRTPNNITCLENVSRCGLKSVRGIEKMKQLQTLGFTWNNVVDISCLKELPNLTRLNVARNRIVDFSPVQHLINRGQVSGIGRDRYENYYQSSPTQQEIEDSKRLW</sequence>
<dbReference type="AlphaFoldDB" id="A0AA86RFW1"/>
<dbReference type="PANTHER" id="PTHR46652">
    <property type="entry name" value="LEUCINE-RICH REPEAT AND IQ DOMAIN-CONTAINING PROTEIN 1-RELATED"/>
    <property type="match status" value="1"/>
</dbReference>
<evidence type="ECO:0000256" key="2">
    <source>
        <dbReference type="ARBA" id="ARBA00022737"/>
    </source>
</evidence>
<keyword evidence="5" id="KW-1185">Reference proteome</keyword>
<evidence type="ECO:0000256" key="1">
    <source>
        <dbReference type="ARBA" id="ARBA00022614"/>
    </source>
</evidence>
<dbReference type="EMBL" id="CAXDID020000273">
    <property type="protein sequence ID" value="CAL6068555.1"/>
    <property type="molecule type" value="Genomic_DNA"/>
</dbReference>
<accession>A0AA86RFW1</accession>
<dbReference type="Gene3D" id="3.80.10.10">
    <property type="entry name" value="Ribonuclease Inhibitor"/>
    <property type="match status" value="3"/>
</dbReference>
<dbReference type="InterPro" id="IPR050836">
    <property type="entry name" value="SDS22/Internalin_LRR"/>
</dbReference>
<keyword evidence="2" id="KW-0677">Repeat</keyword>
<dbReference type="Pfam" id="PF12799">
    <property type="entry name" value="LRR_4"/>
    <property type="match status" value="1"/>
</dbReference>
<protein>
    <submittedName>
        <fullName evidence="3">Leucine-rich repeat domain-containing protein</fullName>
    </submittedName>
    <submittedName>
        <fullName evidence="4">Leucine-rich_repeat domain-containing protein</fullName>
    </submittedName>
</protein>
<dbReference type="InterPro" id="IPR032675">
    <property type="entry name" value="LRR_dom_sf"/>
</dbReference>
<dbReference type="SMART" id="SM00365">
    <property type="entry name" value="LRR_SD22"/>
    <property type="match status" value="5"/>
</dbReference>
<evidence type="ECO:0000313" key="3">
    <source>
        <dbReference type="EMBL" id="CAI9972558.1"/>
    </source>
</evidence>
<name>A0AA86RFW1_9EUKA</name>
<dbReference type="PROSITE" id="PS51450">
    <property type="entry name" value="LRR"/>
    <property type="match status" value="6"/>
</dbReference>
<dbReference type="EMBL" id="CATOUU010001112">
    <property type="protein sequence ID" value="CAI9972558.1"/>
    <property type="molecule type" value="Genomic_DNA"/>
</dbReference>